<evidence type="ECO:0000313" key="2">
    <source>
        <dbReference type="EMBL" id="ELZ07132.1"/>
    </source>
</evidence>
<reference evidence="2 3" key="1">
    <citation type="journal article" date="2014" name="PLoS Genet.">
        <title>Phylogenetically driven sequencing of extremely halophilic archaea reveals strategies for static and dynamic osmo-response.</title>
        <authorList>
            <person name="Becker E.A."/>
            <person name="Seitzer P.M."/>
            <person name="Tritt A."/>
            <person name="Larsen D."/>
            <person name="Krusor M."/>
            <person name="Yao A.I."/>
            <person name="Wu D."/>
            <person name="Madern D."/>
            <person name="Eisen J.A."/>
            <person name="Darling A.E."/>
            <person name="Facciotti M.T."/>
        </authorList>
    </citation>
    <scope>NUCLEOTIDE SEQUENCE [LARGE SCALE GENOMIC DNA]</scope>
    <source>
        <strain evidence="2 3">JCM 14624</strain>
    </source>
</reference>
<dbReference type="GO" id="GO:0004672">
    <property type="term" value="F:protein kinase activity"/>
    <property type="evidence" value="ECO:0007669"/>
    <property type="project" value="TreeGrafter"/>
</dbReference>
<organism evidence="2 3">
    <name type="scientific">Halovivax asiaticus JCM 14624</name>
    <dbReference type="NCBI Taxonomy" id="1227490"/>
    <lineage>
        <taxon>Archaea</taxon>
        <taxon>Methanobacteriati</taxon>
        <taxon>Methanobacteriota</taxon>
        <taxon>Stenosarchaea group</taxon>
        <taxon>Halobacteria</taxon>
        <taxon>Halobacteriales</taxon>
        <taxon>Natrialbaceae</taxon>
        <taxon>Halovivax</taxon>
    </lineage>
</organism>
<dbReference type="PANTHER" id="PTHR30267:SF2">
    <property type="entry name" value="PROTEIN PRKA"/>
    <property type="match status" value="1"/>
</dbReference>
<dbReference type="PANTHER" id="PTHR30267">
    <property type="entry name" value="PROTEIN KINASE PRKA"/>
    <property type="match status" value="1"/>
</dbReference>
<dbReference type="AlphaFoldDB" id="M0B9H3"/>
<keyword evidence="2" id="KW-0418">Kinase</keyword>
<dbReference type="EMBL" id="AOIQ01000023">
    <property type="protein sequence ID" value="ELZ07132.1"/>
    <property type="molecule type" value="Genomic_DNA"/>
</dbReference>
<evidence type="ECO:0000313" key="3">
    <source>
        <dbReference type="Proteomes" id="UP000011560"/>
    </source>
</evidence>
<dbReference type="STRING" id="1227490.C479_15152"/>
<gene>
    <name evidence="2" type="ORF">C479_15152</name>
</gene>
<comment type="caution">
    <text evidence="2">The sequence shown here is derived from an EMBL/GenBank/DDBJ whole genome shotgun (WGS) entry which is preliminary data.</text>
</comment>
<dbReference type="RefSeq" id="WP_007704481.1">
    <property type="nucleotide sequence ID" value="NZ_AOIQ01000023.1"/>
</dbReference>
<dbReference type="InterPro" id="IPR027417">
    <property type="entry name" value="P-loop_NTPase"/>
</dbReference>
<keyword evidence="2" id="KW-0808">Transferase</keyword>
<dbReference type="PATRIC" id="fig|1227490.4.peg.3073"/>
<protein>
    <submittedName>
        <fullName evidence="2">Serine protein kinase PrkA</fullName>
    </submittedName>
</protein>
<proteinExistence type="predicted"/>
<dbReference type="OrthoDB" id="296642at2157"/>
<keyword evidence="3" id="KW-1185">Reference proteome</keyword>
<accession>M0B9H3</accession>
<sequence>MTHGTDYVSDADSTLAETYEEPQRLDAFVDRLFERPTLAAHASKYLLDAIEAAGTRTVLEEGEYRTRYRFFDDPHNDGEHAVLGNTEMLNAFVDDLRSIAAGRGKGEKLIWFEGPTATGKSELKRCLINGLREYSKTPAGRRYTVEWNVRSATAEDRSLSYGVDPTAADDEHWFASPVQTHPLSVFPEDVRDDLLATLNESSDESVPIRLETDLDPFSREAFEYLEERYRNQGVDSLFSAITDDRHLRVRNYVVDVGQGIGVLHAEDDGTPKERLVGSWMHGMLQELDSRGRKNPQAFSYDGVLSQGNGVLTIVEDAAQHADLLRKLLNVPDEGTVKLDKGIGMDVDTQLVIISNPDLEAQLDQHADKNGMDPLKALKRRLNKRRFQYLTNRSMEAELIRRELTDETTVWTATDPDQRDEKVRQPLSVSVTTEAGHTRARELAPHAVEAAALYAVVTRLVTEDLPADLDLVEKAVLFDQGYLQQGDVRRDLDDFGFEDDAPDGTHGIPVTYTRDVIADLLQEGSDRHHPELPVEDVVMPRDVLDAMADGLFEAPIFSTGEQSEFESRVTPVREHVFGRQESDVIEAIMADRRVDEETVAEYVEHVYAWETGEQLTDDRNDPVDPDPLKMKLFEVEELGRFHELDYDGNRPTEDVREFRQENVITALNRYAWEHRDEAFSAADADLTAIPVLTDVLEAHDWEDVRRHYEDLDPHAWDDPPSNTETERVKSTTIDRLVDDFGYSVASAELTSRHVMSQVSYQWE</sequence>
<dbReference type="SMART" id="SM00763">
    <property type="entry name" value="AAA_PrkA"/>
    <property type="match status" value="1"/>
</dbReference>
<evidence type="ECO:0000259" key="1">
    <source>
        <dbReference type="SMART" id="SM00763"/>
    </source>
</evidence>
<dbReference type="InterPro" id="IPR013153">
    <property type="entry name" value="Prk_AAA"/>
</dbReference>
<dbReference type="SUPFAM" id="SSF52540">
    <property type="entry name" value="P-loop containing nucleoside triphosphate hydrolases"/>
    <property type="match status" value="1"/>
</dbReference>
<dbReference type="Proteomes" id="UP000011560">
    <property type="component" value="Unassembled WGS sequence"/>
</dbReference>
<dbReference type="Pfam" id="PF06798">
    <property type="entry name" value="PrkA"/>
    <property type="match status" value="1"/>
</dbReference>
<dbReference type="InterPro" id="IPR010650">
    <property type="entry name" value="PrkA_C"/>
</dbReference>
<name>M0B9H3_9EURY</name>
<feature type="domain" description="PrkA AAA" evidence="1">
    <location>
        <begin position="23"/>
        <end position="466"/>
    </location>
</feature>